<feature type="domain" description="Protein kinase" evidence="22">
    <location>
        <begin position="463"/>
        <end position="647"/>
    </location>
</feature>
<dbReference type="PROSITE" id="PS50003">
    <property type="entry name" value="PH_DOMAIN"/>
    <property type="match status" value="1"/>
</dbReference>
<evidence type="ECO:0000259" key="20">
    <source>
        <dbReference type="PROSITE" id="PS50002"/>
    </source>
</evidence>
<dbReference type="SUPFAM" id="SSF50044">
    <property type="entry name" value="SH3-domain"/>
    <property type="match status" value="1"/>
</dbReference>
<dbReference type="InterPro" id="IPR011993">
    <property type="entry name" value="PH-like_dom_sf"/>
</dbReference>
<dbReference type="InterPro" id="IPR017441">
    <property type="entry name" value="Protein_kinase_ATP_BS"/>
</dbReference>
<evidence type="ECO:0000256" key="2">
    <source>
        <dbReference type="ARBA" id="ARBA00022443"/>
    </source>
</evidence>
<keyword evidence="6 17" id="KW-0547">Nucleotide-binding</keyword>
<evidence type="ECO:0000256" key="11">
    <source>
        <dbReference type="ARBA" id="ARBA00022999"/>
    </source>
</evidence>
<evidence type="ECO:0000256" key="12">
    <source>
        <dbReference type="ARBA" id="ARBA00023137"/>
    </source>
</evidence>
<evidence type="ECO:0000256" key="14">
    <source>
        <dbReference type="PROSITE-ProRule" id="PRU00191"/>
    </source>
</evidence>
<keyword evidence="8 18" id="KW-0418">Kinase</keyword>
<dbReference type="Pfam" id="PF00018">
    <property type="entry name" value="SH3_1"/>
    <property type="match status" value="1"/>
</dbReference>
<sequence>MPRSQSFVQPSKSCRHSLQEGLLSEILVKRSQQRRRISPLNYKERFFILTKSALSYYECNMATQKVGNRKGSIALTKIKCVEKVLPTAEITPDKKFPFQVVHDSGCLYVFSPSEDSQTRWVKMLQKEISNNTILALKYHPCFWIEGEWLCCQQTARNAIGCKEYQLPGPEFFNDETSELQNICQSPKLPPLPPIPTSSSPPFTSFPQANGSQSKTFTPFTLPLSDFPALPPPPPPCTPPPPVPIFNQSPLPPHLPSTSIPEPPHPLAALSSRTELHVAVALYNFTAQESNDLSLVVGHEYQLLDSTDSQWWHARDSMGREGFIPSSHVVEKTCTNLEAYEWYSKNISRNKAEELLKQEGKEGSFIVRDSSQAGIYTVSIYSNSYSGGGIVKHYQVREVDTSSKKYYLAEKYLFDSIPALINYHMHNSAGLVSRLRYPVCTRSGTAPSTAGFSYNKWEINPKELTIQTELGNGQFGVVKKGKWRGQCTVAIKMIREGSMSEDDFIQEARSMMKLCHPKLVQLYGVCTQRRPIYIVTEFMEGGCLESFLRRRRSPLQLPTLLEMGRDACEAMQYLEANGFIHRDLVCYSGKYSLEVRCRTNPGTTTMWWSSFRKDIVLRSQIKPQQRSTISCEAAGKWHLKNGRRSRNS</sequence>
<dbReference type="Ensembl" id="ENSEBUT00000026160.1">
    <property type="protein sequence ID" value="ENSEBUP00000025584.1"/>
    <property type="gene ID" value="ENSEBUG00000015768.1"/>
</dbReference>
<dbReference type="Pfam" id="PF00017">
    <property type="entry name" value="SH2"/>
    <property type="match status" value="1"/>
</dbReference>
<evidence type="ECO:0000259" key="22">
    <source>
        <dbReference type="PROSITE" id="PS50011"/>
    </source>
</evidence>
<dbReference type="InterPro" id="IPR000980">
    <property type="entry name" value="SH2"/>
</dbReference>
<dbReference type="EC" id="2.7.10.2" evidence="18"/>
<evidence type="ECO:0000256" key="9">
    <source>
        <dbReference type="ARBA" id="ARBA00022833"/>
    </source>
</evidence>
<keyword evidence="10 17" id="KW-0067">ATP-binding</keyword>
<dbReference type="PROSITE" id="PS50002">
    <property type="entry name" value="SH3"/>
    <property type="match status" value="1"/>
</dbReference>
<feature type="binding site" evidence="17">
    <location>
        <position position="491"/>
    </location>
    <ligand>
        <name>ATP</name>
        <dbReference type="ChEBI" id="CHEBI:30616"/>
    </ligand>
</feature>
<keyword evidence="7 16" id="KW-0863">Zinc-finger</keyword>
<dbReference type="PANTHER" id="PTHR24418">
    <property type="entry name" value="TYROSINE-PROTEIN KINASE"/>
    <property type="match status" value="1"/>
</dbReference>
<dbReference type="GO" id="GO:0005524">
    <property type="term" value="F:ATP binding"/>
    <property type="evidence" value="ECO:0007669"/>
    <property type="project" value="UniProtKB-UniRule"/>
</dbReference>
<evidence type="ECO:0000256" key="17">
    <source>
        <dbReference type="PROSITE-ProRule" id="PRU10141"/>
    </source>
</evidence>
<dbReference type="Pfam" id="PF00779">
    <property type="entry name" value="BTK"/>
    <property type="match status" value="1"/>
</dbReference>
<dbReference type="SUPFAM" id="SSF50729">
    <property type="entry name" value="PH domain-like"/>
    <property type="match status" value="1"/>
</dbReference>
<dbReference type="InterPro" id="IPR050198">
    <property type="entry name" value="Non-receptor_tyrosine_kinases"/>
</dbReference>
<proteinExistence type="inferred from homology"/>
<dbReference type="Pfam" id="PF07714">
    <property type="entry name" value="PK_Tyr_Ser-Thr"/>
    <property type="match status" value="1"/>
</dbReference>
<keyword evidence="24" id="KW-1185">Reference proteome</keyword>
<dbReference type="AlphaFoldDB" id="A0A8C4R7Q7"/>
<dbReference type="Proteomes" id="UP000694388">
    <property type="component" value="Unplaced"/>
</dbReference>
<reference evidence="23" key="2">
    <citation type="submission" date="2025-09" db="UniProtKB">
        <authorList>
            <consortium name="Ensembl"/>
        </authorList>
    </citation>
    <scope>IDENTIFICATION</scope>
</reference>
<dbReference type="InterPro" id="IPR036860">
    <property type="entry name" value="SH2_dom_sf"/>
</dbReference>
<feature type="domain" description="PH" evidence="21">
    <location>
        <begin position="16"/>
        <end position="129"/>
    </location>
</feature>
<organism evidence="23 24">
    <name type="scientific">Eptatretus burgeri</name>
    <name type="common">Inshore hagfish</name>
    <dbReference type="NCBI Taxonomy" id="7764"/>
    <lineage>
        <taxon>Eukaryota</taxon>
        <taxon>Metazoa</taxon>
        <taxon>Chordata</taxon>
        <taxon>Craniata</taxon>
        <taxon>Vertebrata</taxon>
        <taxon>Cyclostomata</taxon>
        <taxon>Myxini</taxon>
        <taxon>Myxiniformes</taxon>
        <taxon>Myxinidae</taxon>
        <taxon>Eptatretinae</taxon>
        <taxon>Eptatretus</taxon>
    </lineage>
</organism>
<keyword evidence="2 15" id="KW-0728">SH3 domain</keyword>
<dbReference type="InterPro" id="IPR001849">
    <property type="entry name" value="PH_domain"/>
</dbReference>
<dbReference type="FunFam" id="3.30.200.20:FF:000053">
    <property type="entry name" value="Tyrosine-protein kinase"/>
    <property type="match status" value="1"/>
</dbReference>
<evidence type="ECO:0000256" key="4">
    <source>
        <dbReference type="ARBA" id="ARBA00022679"/>
    </source>
</evidence>
<comment type="cofactor">
    <cofactor evidence="1">
        <name>Zn(2+)</name>
        <dbReference type="ChEBI" id="CHEBI:29105"/>
    </cofactor>
</comment>
<dbReference type="SMART" id="SM00252">
    <property type="entry name" value="SH2"/>
    <property type="match status" value="1"/>
</dbReference>
<evidence type="ECO:0000256" key="6">
    <source>
        <dbReference type="ARBA" id="ARBA00022741"/>
    </source>
</evidence>
<keyword evidence="11 14" id="KW-0727">SH2 domain</keyword>
<dbReference type="Gene3D" id="2.30.30.40">
    <property type="entry name" value="SH3 Domains"/>
    <property type="match status" value="1"/>
</dbReference>
<keyword evidence="12 18" id="KW-0829">Tyrosine-protein kinase</keyword>
<dbReference type="Gene3D" id="2.30.29.30">
    <property type="entry name" value="Pleckstrin-homology domain (PH domain)/Phosphotyrosine-binding domain (PTB)"/>
    <property type="match status" value="1"/>
</dbReference>
<keyword evidence="4 18" id="KW-0808">Transferase</keyword>
<dbReference type="CDD" id="cd01238">
    <property type="entry name" value="PH_Btk"/>
    <property type="match status" value="1"/>
</dbReference>
<evidence type="ECO:0000256" key="7">
    <source>
        <dbReference type="ARBA" id="ARBA00022771"/>
    </source>
</evidence>
<dbReference type="PRINTS" id="PR00401">
    <property type="entry name" value="SH2DOMAIN"/>
</dbReference>
<evidence type="ECO:0000259" key="19">
    <source>
        <dbReference type="PROSITE" id="PS50001"/>
    </source>
</evidence>
<evidence type="ECO:0000256" key="16">
    <source>
        <dbReference type="PROSITE-ProRule" id="PRU00432"/>
    </source>
</evidence>
<dbReference type="Pfam" id="PF00169">
    <property type="entry name" value="PH"/>
    <property type="match status" value="1"/>
</dbReference>
<accession>A0A8C4R7Q7</accession>
<dbReference type="InterPro" id="IPR000719">
    <property type="entry name" value="Prot_kinase_dom"/>
</dbReference>
<dbReference type="Gene3D" id="1.10.510.10">
    <property type="entry name" value="Transferase(Phosphotransferase) domain 1"/>
    <property type="match status" value="1"/>
</dbReference>
<comment type="similarity">
    <text evidence="18">Belongs to the protein kinase superfamily. Tyr protein kinase family.</text>
</comment>
<dbReference type="Gene3D" id="3.30.505.10">
    <property type="entry name" value="SH2 domain"/>
    <property type="match status" value="1"/>
</dbReference>
<evidence type="ECO:0000256" key="3">
    <source>
        <dbReference type="ARBA" id="ARBA00022553"/>
    </source>
</evidence>
<dbReference type="SMART" id="SM00233">
    <property type="entry name" value="PH"/>
    <property type="match status" value="1"/>
</dbReference>
<dbReference type="PROSITE" id="PS00107">
    <property type="entry name" value="PROTEIN_KINASE_ATP"/>
    <property type="match status" value="1"/>
</dbReference>
<comment type="catalytic activity">
    <reaction evidence="13 18">
        <text>L-tyrosyl-[protein] + ATP = O-phospho-L-tyrosyl-[protein] + ADP + H(+)</text>
        <dbReference type="Rhea" id="RHEA:10596"/>
        <dbReference type="Rhea" id="RHEA-COMP:10136"/>
        <dbReference type="Rhea" id="RHEA-COMP:20101"/>
        <dbReference type="ChEBI" id="CHEBI:15378"/>
        <dbReference type="ChEBI" id="CHEBI:30616"/>
        <dbReference type="ChEBI" id="CHEBI:46858"/>
        <dbReference type="ChEBI" id="CHEBI:61978"/>
        <dbReference type="ChEBI" id="CHEBI:456216"/>
        <dbReference type="EC" id="2.7.10.2"/>
    </reaction>
</comment>
<protein>
    <recommendedName>
        <fullName evidence="18">Tyrosine-protein kinase</fullName>
        <ecNumber evidence="18">2.7.10.2</ecNumber>
    </recommendedName>
</protein>
<evidence type="ECO:0000256" key="5">
    <source>
        <dbReference type="ARBA" id="ARBA00022723"/>
    </source>
</evidence>
<evidence type="ECO:0000256" key="8">
    <source>
        <dbReference type="ARBA" id="ARBA00022777"/>
    </source>
</evidence>
<keyword evidence="5" id="KW-0479">Metal-binding</keyword>
<dbReference type="InterPro" id="IPR001562">
    <property type="entry name" value="Znf_Btk_motif"/>
</dbReference>
<dbReference type="PROSITE" id="PS50001">
    <property type="entry name" value="SH2"/>
    <property type="match status" value="1"/>
</dbReference>
<dbReference type="GO" id="GO:0005737">
    <property type="term" value="C:cytoplasm"/>
    <property type="evidence" value="ECO:0007669"/>
    <property type="project" value="UniProtKB-ARBA"/>
</dbReference>
<evidence type="ECO:0000313" key="24">
    <source>
        <dbReference type="Proteomes" id="UP000694388"/>
    </source>
</evidence>
<evidence type="ECO:0000256" key="1">
    <source>
        <dbReference type="ARBA" id="ARBA00001947"/>
    </source>
</evidence>
<dbReference type="InterPro" id="IPR011009">
    <property type="entry name" value="Kinase-like_dom_sf"/>
</dbReference>
<evidence type="ECO:0000256" key="18">
    <source>
        <dbReference type="RuleBase" id="RU362096"/>
    </source>
</evidence>
<keyword evidence="9" id="KW-0862">Zinc</keyword>
<dbReference type="SUPFAM" id="SSF55550">
    <property type="entry name" value="SH2 domain"/>
    <property type="match status" value="1"/>
</dbReference>
<keyword evidence="3" id="KW-0597">Phosphoprotein</keyword>
<dbReference type="GO" id="GO:0004715">
    <property type="term" value="F:non-membrane spanning protein tyrosine kinase activity"/>
    <property type="evidence" value="ECO:0007669"/>
    <property type="project" value="UniProtKB-EC"/>
</dbReference>
<evidence type="ECO:0000259" key="21">
    <source>
        <dbReference type="PROSITE" id="PS50003"/>
    </source>
</evidence>
<feature type="domain" description="SH2" evidence="19">
    <location>
        <begin position="341"/>
        <end position="438"/>
    </location>
</feature>
<dbReference type="InterPro" id="IPR036028">
    <property type="entry name" value="SH3-like_dom_sf"/>
</dbReference>
<feature type="domain" description="SH3" evidence="20">
    <location>
        <begin position="273"/>
        <end position="333"/>
    </location>
</feature>
<evidence type="ECO:0000256" key="10">
    <source>
        <dbReference type="ARBA" id="ARBA00022840"/>
    </source>
</evidence>
<dbReference type="InterPro" id="IPR001245">
    <property type="entry name" value="Ser-Thr/Tyr_kinase_cat_dom"/>
</dbReference>
<dbReference type="GO" id="GO:0008270">
    <property type="term" value="F:zinc ion binding"/>
    <property type="evidence" value="ECO:0007669"/>
    <property type="project" value="UniProtKB-KW"/>
</dbReference>
<reference evidence="23" key="1">
    <citation type="submission" date="2025-08" db="UniProtKB">
        <authorList>
            <consortium name="Ensembl"/>
        </authorList>
    </citation>
    <scope>IDENTIFICATION</scope>
</reference>
<dbReference type="SMART" id="SM00326">
    <property type="entry name" value="SH3"/>
    <property type="match status" value="1"/>
</dbReference>
<evidence type="ECO:0000256" key="13">
    <source>
        <dbReference type="ARBA" id="ARBA00051245"/>
    </source>
</evidence>
<dbReference type="PROSITE" id="PS50011">
    <property type="entry name" value="PROTEIN_KINASE_DOM"/>
    <property type="match status" value="1"/>
</dbReference>
<dbReference type="PROSITE" id="PS51113">
    <property type="entry name" value="ZF_BTK"/>
    <property type="match status" value="1"/>
</dbReference>
<dbReference type="InterPro" id="IPR001452">
    <property type="entry name" value="SH3_domain"/>
</dbReference>
<evidence type="ECO:0000313" key="23">
    <source>
        <dbReference type="Ensembl" id="ENSEBUP00000025584.1"/>
    </source>
</evidence>
<dbReference type="GeneTree" id="ENSGT00940000155951"/>
<dbReference type="SUPFAM" id="SSF56112">
    <property type="entry name" value="Protein kinase-like (PK-like)"/>
    <property type="match status" value="1"/>
</dbReference>
<dbReference type="Gene3D" id="3.30.200.20">
    <property type="entry name" value="Phosphorylase Kinase, domain 1"/>
    <property type="match status" value="1"/>
</dbReference>
<dbReference type="SMART" id="SM00107">
    <property type="entry name" value="BTK"/>
    <property type="match status" value="1"/>
</dbReference>
<dbReference type="GO" id="GO:0035556">
    <property type="term" value="P:intracellular signal transduction"/>
    <property type="evidence" value="ECO:0007669"/>
    <property type="project" value="InterPro"/>
</dbReference>
<name>A0A8C4R7Q7_EPTBU</name>
<evidence type="ECO:0000256" key="15">
    <source>
        <dbReference type="PROSITE-ProRule" id="PRU00192"/>
    </source>
</evidence>